<feature type="domain" description="Pre-mRNA-splicing factor Syf1-like N-terminal HAT-repeats" evidence="12">
    <location>
        <begin position="67"/>
        <end position="209"/>
    </location>
</feature>
<dbReference type="FunCoup" id="G8YTF4">
    <property type="interactions" value="1796"/>
</dbReference>
<dbReference type="PANTHER" id="PTHR11246">
    <property type="entry name" value="PRE-MRNA SPLICING FACTOR"/>
    <property type="match status" value="1"/>
</dbReference>
<protein>
    <recommendedName>
        <fullName evidence="9">Pre-mRNA-splicing factor CLF1</fullName>
    </recommendedName>
</protein>
<feature type="domain" description="Pre-mRNA-splicing factor Syf1/CRNKL1-like C-terminal HAT-repeats" evidence="11">
    <location>
        <begin position="259"/>
        <end position="548"/>
    </location>
</feature>
<dbReference type="GO" id="GO:0071011">
    <property type="term" value="C:precatalytic spliceosome"/>
    <property type="evidence" value="ECO:0007669"/>
    <property type="project" value="TreeGrafter"/>
</dbReference>
<dbReference type="Proteomes" id="UP000005222">
    <property type="component" value="Chromosome B"/>
</dbReference>
<keyword evidence="6" id="KW-0508">mRNA splicing</keyword>
<evidence type="ECO:0000313" key="13">
    <source>
        <dbReference type="EMBL" id="CCE73205.1"/>
    </source>
</evidence>
<dbReference type="GO" id="GO:0000974">
    <property type="term" value="C:Prp19 complex"/>
    <property type="evidence" value="ECO:0007669"/>
    <property type="project" value="TreeGrafter"/>
</dbReference>
<comment type="subcellular location">
    <subcellularLocation>
        <location evidence="1">Nucleus</location>
    </subcellularLocation>
</comment>
<dbReference type="GO" id="GO:0000245">
    <property type="term" value="P:spliceosomal complex assembly"/>
    <property type="evidence" value="ECO:0007669"/>
    <property type="project" value="TreeGrafter"/>
</dbReference>
<dbReference type="InterPro" id="IPR045075">
    <property type="entry name" value="Syf1-like"/>
</dbReference>
<evidence type="ECO:0000256" key="4">
    <source>
        <dbReference type="ARBA" id="ARBA00022728"/>
    </source>
</evidence>
<evidence type="ECO:0000259" key="12">
    <source>
        <dbReference type="Pfam" id="PF23233"/>
    </source>
</evidence>
<feature type="region of interest" description="Disordered" evidence="10">
    <location>
        <begin position="1"/>
        <end position="48"/>
    </location>
</feature>
<evidence type="ECO:0000256" key="3">
    <source>
        <dbReference type="ARBA" id="ARBA00022664"/>
    </source>
</evidence>
<keyword evidence="3" id="KW-0507">mRNA processing</keyword>
<proteinExistence type="inferred from homology"/>
<evidence type="ECO:0000256" key="1">
    <source>
        <dbReference type="ARBA" id="ARBA00004123"/>
    </source>
</evidence>
<evidence type="ECO:0000259" key="11">
    <source>
        <dbReference type="Pfam" id="PF23231"/>
    </source>
</evidence>
<comment type="similarity">
    <text evidence="2">Belongs to the crooked-neck family.</text>
</comment>
<evidence type="ECO:0000313" key="14">
    <source>
        <dbReference type="Proteomes" id="UP000005222"/>
    </source>
</evidence>
<dbReference type="PANTHER" id="PTHR11246:SF3">
    <property type="entry name" value="CROOKED NECK-LIKE PROTEIN 1"/>
    <property type="match status" value="1"/>
</dbReference>
<evidence type="ECO:0000256" key="8">
    <source>
        <dbReference type="ARBA" id="ARBA00037040"/>
    </source>
</evidence>
<keyword evidence="14" id="KW-1185">Reference proteome</keyword>
<dbReference type="EMBL" id="FO082058">
    <property type="protein sequence ID" value="CCE73205.1"/>
    <property type="molecule type" value="Genomic_DNA"/>
</dbReference>
<keyword evidence="4" id="KW-0747">Spliceosome</keyword>
<dbReference type="SUPFAM" id="SSF48452">
    <property type="entry name" value="TPR-like"/>
    <property type="match status" value="2"/>
</dbReference>
<dbReference type="STRING" id="559304.G8YTF4"/>
<dbReference type="InParanoid" id="G8YTF4"/>
<feature type="compositionally biased region" description="Polar residues" evidence="10">
    <location>
        <begin position="1"/>
        <end position="16"/>
    </location>
</feature>
<dbReference type="InterPro" id="IPR055430">
    <property type="entry name" value="HAT_Syf1_CNRKL1_C"/>
</dbReference>
<dbReference type="SMART" id="SM00386">
    <property type="entry name" value="HAT"/>
    <property type="match status" value="12"/>
</dbReference>
<reference evidence="13 14" key="1">
    <citation type="journal article" date="2012" name="G3 (Bethesda)">
        <title>Pichia sorbitophila, an interspecies yeast hybrid reveals early steps of genome resolution following polyploidization.</title>
        <authorList>
            <person name="Leh Louis V."/>
            <person name="Despons L."/>
            <person name="Friedrich A."/>
            <person name="Martin T."/>
            <person name="Durrens P."/>
            <person name="Casaregola S."/>
            <person name="Neuveglise C."/>
            <person name="Fairhead C."/>
            <person name="Marck C."/>
            <person name="Cruz J.A."/>
            <person name="Straub M.L."/>
            <person name="Kugler V."/>
            <person name="Sacerdot C."/>
            <person name="Uzunov Z."/>
            <person name="Thierry A."/>
            <person name="Weiss S."/>
            <person name="Bleykasten C."/>
            <person name="De Montigny J."/>
            <person name="Jacques N."/>
            <person name="Jung P."/>
            <person name="Lemaire M."/>
            <person name="Mallet S."/>
            <person name="Morel G."/>
            <person name="Richard G.F."/>
            <person name="Sarkar A."/>
            <person name="Savel G."/>
            <person name="Schacherer J."/>
            <person name="Seret M.L."/>
            <person name="Talla E."/>
            <person name="Samson G."/>
            <person name="Jubin C."/>
            <person name="Poulain J."/>
            <person name="Vacherie B."/>
            <person name="Barbe V."/>
            <person name="Pelletier E."/>
            <person name="Sherman D.J."/>
            <person name="Westhof E."/>
            <person name="Weissenbach J."/>
            <person name="Baret P.V."/>
            <person name="Wincker P."/>
            <person name="Gaillardin C."/>
            <person name="Dujon B."/>
            <person name="Souciet J.L."/>
        </authorList>
    </citation>
    <scope>NUCLEOTIDE SEQUENCE [LARGE SCALE GENOMIC DNA]</scope>
    <source>
        <strain evidence="14">ATCC MYA-4447 / BCRC 22081 / CBS 7064 / NBRC 10061 / NRRL Y-12695</strain>
    </source>
</reference>
<evidence type="ECO:0000256" key="9">
    <source>
        <dbReference type="ARBA" id="ARBA00039167"/>
    </source>
</evidence>
<keyword evidence="7" id="KW-0539">Nucleus</keyword>
<dbReference type="Pfam" id="PF23231">
    <property type="entry name" value="HAT_Syf1_CNRKL1_C"/>
    <property type="match status" value="1"/>
</dbReference>
<dbReference type="GO" id="GO:0071014">
    <property type="term" value="C:post-mRNA release spliceosomal complex"/>
    <property type="evidence" value="ECO:0007669"/>
    <property type="project" value="TreeGrafter"/>
</dbReference>
<feature type="compositionally biased region" description="Basic and acidic residues" evidence="10">
    <location>
        <begin position="32"/>
        <end position="48"/>
    </location>
</feature>
<dbReference type="Pfam" id="PF23233">
    <property type="entry name" value="HAT_Syf1_CNRKL1_N"/>
    <property type="match status" value="1"/>
</dbReference>
<dbReference type="InterPro" id="IPR003107">
    <property type="entry name" value="HAT"/>
</dbReference>
<dbReference type="AlphaFoldDB" id="G8YTF4"/>
<dbReference type="InterPro" id="IPR011990">
    <property type="entry name" value="TPR-like_helical_dom_sf"/>
</dbReference>
<dbReference type="OMA" id="CTAWIKF"/>
<evidence type="ECO:0000256" key="2">
    <source>
        <dbReference type="ARBA" id="ARBA00008644"/>
    </source>
</evidence>
<organism evidence="13 14">
    <name type="scientific">Pichia sorbitophila (strain ATCC MYA-4447 / BCRC 22081 / CBS 7064 / NBRC 10061 / NRRL Y-12695)</name>
    <name type="common">Hybrid yeast</name>
    <dbReference type="NCBI Taxonomy" id="559304"/>
    <lineage>
        <taxon>Eukaryota</taxon>
        <taxon>Fungi</taxon>
        <taxon>Dikarya</taxon>
        <taxon>Ascomycota</taxon>
        <taxon>Saccharomycotina</taxon>
        <taxon>Pichiomycetes</taxon>
        <taxon>Debaryomycetaceae</taxon>
        <taxon>Millerozyma</taxon>
    </lineage>
</organism>
<dbReference type="InterPro" id="IPR055433">
    <property type="entry name" value="HAT_Syf1-like_N"/>
</dbReference>
<keyword evidence="5" id="KW-0677">Repeat</keyword>
<name>G8YTF4_PICSO</name>
<sequence length="727" mass="87503">MSSTNENGYDSRSNATETKDRSAGVQVSSEGILKDAYDTKGGDVKRPSQKIQDLEELRSYQLNKRREFEQHLNKNRLNYGQWLRYARWEIDMNHDFARARSIFERALEVDVEHIPFWTHYVQFELTHRNINHARNLLDRGVTVLPMRSKLWFLYVQTEETLNNYENVRTIFERWLAWKPSELAWDAYISFELRYDEYENCRNIYRRYVNEFHSGKTWLQWIYFETKEVPLSNQSVPRIRRIFELCVDTLLHDPTTRNDPELAEIFDSWAAWEASTKEYERAHAIYRELLNNENISKLFSREQRLKFQEKYTTFEKIHGNKENIEESIVMSRKMRYEAELAHNPNDYDTWWKYIKIFENDQNEGLVRIKFHEAFNYKPSDNFKSIAWRRYVFLYIKCALWEEFTCRNIEGARETWIKCLSVIPHAKFSFAKIWFGLAQFEIRNDEDSGLTKARKVLGKSIGQSCVQRPKIKIFKNYISLEKTLGEWKRVRMLYEKWLETILTTQTDEKAIPILLEYIEFEREQDNEERCEALYKLGLQLYDIQQTRSKFYPVETVWKSLVEFYKEEFKYSEARDLLDDLAKKYEDPNIWISLAIFESSIPTPEQFAQFQLTDEDIELEITETHRENSRDIYKRACQFFKDLGQDEEREIILRAWKRYEMLQGTKETQEEVEQKMPRIVEQDSADGKSERKVTYVFPEDEKAAQEQQDKQKISISKFMANAQQWVASQK</sequence>
<dbReference type="HOGENOM" id="CLU_011554_1_0_1"/>
<comment type="function">
    <text evidence="8">Involved in pre-mRNA splicing and cell cycle progression. Required for the spliceosome assembly and initiation of the DNA replication.</text>
</comment>
<evidence type="ECO:0000256" key="6">
    <source>
        <dbReference type="ARBA" id="ARBA00023187"/>
    </source>
</evidence>
<evidence type="ECO:0000256" key="10">
    <source>
        <dbReference type="SAM" id="MobiDB-lite"/>
    </source>
</evidence>
<dbReference type="OrthoDB" id="541719at2759"/>
<dbReference type="eggNOG" id="KOG1915">
    <property type="taxonomic scope" value="Eukaryota"/>
</dbReference>
<dbReference type="GO" id="GO:0071007">
    <property type="term" value="C:U2-type catalytic step 2 spliceosome"/>
    <property type="evidence" value="ECO:0007669"/>
    <property type="project" value="TreeGrafter"/>
</dbReference>
<evidence type="ECO:0000256" key="7">
    <source>
        <dbReference type="ARBA" id="ARBA00023242"/>
    </source>
</evidence>
<gene>
    <name evidence="13" type="primary">Piso0_000232</name>
    <name evidence="13" type="ORF">GNLVRS01_PISO0B04929g</name>
</gene>
<accession>G8YTF4</accession>
<evidence type="ECO:0000256" key="5">
    <source>
        <dbReference type="ARBA" id="ARBA00022737"/>
    </source>
</evidence>
<dbReference type="Gene3D" id="1.25.40.10">
    <property type="entry name" value="Tetratricopeptide repeat domain"/>
    <property type="match status" value="3"/>
</dbReference>